<organism evidence="1 2">
    <name type="scientific">Lutimaribacter degradans</name>
    <dbReference type="NCBI Taxonomy" id="2945989"/>
    <lineage>
        <taxon>Bacteria</taxon>
        <taxon>Pseudomonadati</taxon>
        <taxon>Pseudomonadota</taxon>
        <taxon>Alphaproteobacteria</taxon>
        <taxon>Rhodobacterales</taxon>
        <taxon>Roseobacteraceae</taxon>
        <taxon>Lutimaribacter</taxon>
    </lineage>
</organism>
<evidence type="ECO:0000313" key="2">
    <source>
        <dbReference type="Proteomes" id="UP001203036"/>
    </source>
</evidence>
<sequence length="150" mass="16731">MTALPDRPEDIPRAFADAWMARDARALAALFTKDAEFVNVVGVWWHDRADIERAHDYALRSFFAETTLKPGVVRVKRLGEAVAVVQCRFTLTGQRLPDGRVAGPRRTILSFVAQRRDAGWQVAAAQNTDIVEGAETLANTGPLRPIDYRK</sequence>
<gene>
    <name evidence="1" type="ORF">M8744_04440</name>
</gene>
<protein>
    <submittedName>
        <fullName evidence="1">SgcJ/EcaC family oxidoreductase</fullName>
    </submittedName>
</protein>
<reference evidence="1" key="1">
    <citation type="submission" date="2022-06" db="EMBL/GenBank/DDBJ databases">
        <title>Lutimaribacter sp. EGI FJ00013, a novel bacterium isolated from a salt lake sediment enrichment.</title>
        <authorList>
            <person name="Gao L."/>
            <person name="Fang B.-Z."/>
            <person name="Li W.-J."/>
        </authorList>
    </citation>
    <scope>NUCLEOTIDE SEQUENCE</scope>
    <source>
        <strain evidence="1">EGI FJ00013</strain>
    </source>
</reference>
<dbReference type="Proteomes" id="UP001203036">
    <property type="component" value="Unassembled WGS sequence"/>
</dbReference>
<name>A0ACC5ZT82_9RHOB</name>
<dbReference type="EMBL" id="JAMQGO010000002">
    <property type="protein sequence ID" value="MCM2561385.1"/>
    <property type="molecule type" value="Genomic_DNA"/>
</dbReference>
<proteinExistence type="predicted"/>
<accession>A0ACC5ZT82</accession>
<evidence type="ECO:0000313" key="1">
    <source>
        <dbReference type="EMBL" id="MCM2561385.1"/>
    </source>
</evidence>
<comment type="caution">
    <text evidence="1">The sequence shown here is derived from an EMBL/GenBank/DDBJ whole genome shotgun (WGS) entry which is preliminary data.</text>
</comment>
<keyword evidence="2" id="KW-1185">Reference proteome</keyword>